<keyword evidence="8" id="KW-0732">Signal</keyword>
<feature type="signal peptide" evidence="8">
    <location>
        <begin position="1"/>
        <end position="21"/>
    </location>
</feature>
<comment type="caution">
    <text evidence="9">The sequence shown here is derived from an EMBL/GenBank/DDBJ whole genome shotgun (WGS) entry which is preliminary data.</text>
</comment>
<dbReference type="PANTHER" id="PTHR30026:SF20">
    <property type="entry name" value="OUTER MEMBRANE PROTEIN TOLC"/>
    <property type="match status" value="1"/>
</dbReference>
<dbReference type="AlphaFoldDB" id="A0A420FXK7"/>
<evidence type="ECO:0000256" key="1">
    <source>
        <dbReference type="ARBA" id="ARBA00004442"/>
    </source>
</evidence>
<dbReference type="SUPFAM" id="SSF56954">
    <property type="entry name" value="Outer membrane efflux proteins (OEP)"/>
    <property type="match status" value="1"/>
</dbReference>
<comment type="similarity">
    <text evidence="2">Belongs to the outer membrane factor (OMF) (TC 1.B.17) family.</text>
</comment>
<evidence type="ECO:0000313" key="9">
    <source>
        <dbReference type="EMBL" id="RKF37656.1"/>
    </source>
</evidence>
<organism evidence="9 10">
    <name type="scientific">Sphingobacterium siyangense</name>
    <dbReference type="NCBI Taxonomy" id="459529"/>
    <lineage>
        <taxon>Bacteria</taxon>
        <taxon>Pseudomonadati</taxon>
        <taxon>Bacteroidota</taxon>
        <taxon>Sphingobacteriia</taxon>
        <taxon>Sphingobacteriales</taxon>
        <taxon>Sphingobacteriaceae</taxon>
        <taxon>Sphingobacterium</taxon>
    </lineage>
</organism>
<dbReference type="EMBL" id="MCAQ01000011">
    <property type="protein sequence ID" value="RKF37656.1"/>
    <property type="molecule type" value="Genomic_DNA"/>
</dbReference>
<reference evidence="9 10" key="1">
    <citation type="submission" date="2016-07" db="EMBL/GenBank/DDBJ databases">
        <title>Genome analysis of Sphingobacterium siyangense T12B17.</title>
        <authorList>
            <person name="Xu D."/>
            <person name="Su Y."/>
            <person name="Zheng S."/>
        </authorList>
    </citation>
    <scope>NUCLEOTIDE SEQUENCE [LARGE SCALE GENOMIC DNA]</scope>
    <source>
        <strain evidence="9 10">T12B17</strain>
    </source>
</reference>
<evidence type="ECO:0000256" key="6">
    <source>
        <dbReference type="ARBA" id="ARBA00023136"/>
    </source>
</evidence>
<dbReference type="RefSeq" id="WP_120333951.1">
    <property type="nucleotide sequence ID" value="NZ_MCAQ01000011.1"/>
</dbReference>
<dbReference type="InterPro" id="IPR051906">
    <property type="entry name" value="TolC-like"/>
</dbReference>
<dbReference type="Gene3D" id="1.20.1600.10">
    <property type="entry name" value="Outer membrane efflux proteins (OEP)"/>
    <property type="match status" value="1"/>
</dbReference>
<dbReference type="GO" id="GO:1990281">
    <property type="term" value="C:efflux pump complex"/>
    <property type="evidence" value="ECO:0007669"/>
    <property type="project" value="TreeGrafter"/>
</dbReference>
<evidence type="ECO:0008006" key="11">
    <source>
        <dbReference type="Google" id="ProtNLM"/>
    </source>
</evidence>
<evidence type="ECO:0000256" key="5">
    <source>
        <dbReference type="ARBA" id="ARBA00022692"/>
    </source>
</evidence>
<proteinExistence type="inferred from homology"/>
<keyword evidence="4" id="KW-1134">Transmembrane beta strand</keyword>
<dbReference type="GO" id="GO:0009279">
    <property type="term" value="C:cell outer membrane"/>
    <property type="evidence" value="ECO:0007669"/>
    <property type="project" value="UniProtKB-SubCell"/>
</dbReference>
<evidence type="ECO:0000256" key="3">
    <source>
        <dbReference type="ARBA" id="ARBA00022448"/>
    </source>
</evidence>
<evidence type="ECO:0000256" key="8">
    <source>
        <dbReference type="SAM" id="SignalP"/>
    </source>
</evidence>
<dbReference type="GO" id="GO:0015562">
    <property type="term" value="F:efflux transmembrane transporter activity"/>
    <property type="evidence" value="ECO:0007669"/>
    <property type="project" value="InterPro"/>
</dbReference>
<feature type="chain" id="PRO_5019191674" description="Outer membrane protein TolC" evidence="8">
    <location>
        <begin position="22"/>
        <end position="439"/>
    </location>
</feature>
<accession>A0A420FXK7</accession>
<keyword evidence="10" id="KW-1185">Reference proteome</keyword>
<evidence type="ECO:0000256" key="4">
    <source>
        <dbReference type="ARBA" id="ARBA00022452"/>
    </source>
</evidence>
<evidence type="ECO:0000256" key="7">
    <source>
        <dbReference type="ARBA" id="ARBA00023237"/>
    </source>
</evidence>
<keyword evidence="5" id="KW-0812">Transmembrane</keyword>
<sequence>MKIIITFLFLLSVFLNNKANAQQSGDSLPSRADLQQLLDYALHNTVSIKQAELDEQIGEKDIRISLSGWYPQLSANGNYNYNVILPTMFINNSNISMGTKNSSAFTIQADQQVINPELRQAKKSADLQRFNNRLNIESKKIDVIVNVSKAYYDILTTEEQIKIIQENINRQFQQYNDAYSRFEAGIVDKIDYKRAQISLANSKADEKRVNEIRKYKYDYLKQLLAIDRSRNISLSFNDADPEGQILEDTSAVLILSNRVEFKQLQTNKKIQGLNTQYHKWLYLPSLNIFYNYSLNYRNNALGKLFNDNFPSSIAGINLTIPIFQGFKRKNQIARSKLQEKRIDLDIVDLENSMYAELSFAKASYKANLNDWLTAKENMKISREVYQTIKLQYDAGIKNYLELMTAETDLKTSELNYLNTLYAVLASKLEFRKALGIIHQ</sequence>
<protein>
    <recommendedName>
        <fullName evidence="11">Outer membrane protein TolC</fullName>
    </recommendedName>
</protein>
<evidence type="ECO:0000313" key="10">
    <source>
        <dbReference type="Proteomes" id="UP000286402"/>
    </source>
</evidence>
<keyword evidence="6" id="KW-0472">Membrane</keyword>
<dbReference type="Proteomes" id="UP000286402">
    <property type="component" value="Unassembled WGS sequence"/>
</dbReference>
<keyword evidence="7" id="KW-0998">Cell outer membrane</keyword>
<name>A0A420FXK7_9SPHI</name>
<keyword evidence="3" id="KW-0813">Transport</keyword>
<evidence type="ECO:0000256" key="2">
    <source>
        <dbReference type="ARBA" id="ARBA00007613"/>
    </source>
</evidence>
<dbReference type="GO" id="GO:0015288">
    <property type="term" value="F:porin activity"/>
    <property type="evidence" value="ECO:0007669"/>
    <property type="project" value="TreeGrafter"/>
</dbReference>
<gene>
    <name evidence="9" type="ORF">BCY89_27650</name>
</gene>
<dbReference type="InterPro" id="IPR003423">
    <property type="entry name" value="OMP_efflux"/>
</dbReference>
<dbReference type="PANTHER" id="PTHR30026">
    <property type="entry name" value="OUTER MEMBRANE PROTEIN TOLC"/>
    <property type="match status" value="1"/>
</dbReference>
<dbReference type="Pfam" id="PF02321">
    <property type="entry name" value="OEP"/>
    <property type="match status" value="2"/>
</dbReference>
<comment type="subcellular location">
    <subcellularLocation>
        <location evidence="1">Cell outer membrane</location>
    </subcellularLocation>
</comment>